<gene>
    <name evidence="2" type="ORF">PHPALM_6887</name>
</gene>
<dbReference type="Proteomes" id="UP000237271">
    <property type="component" value="Unassembled WGS sequence"/>
</dbReference>
<dbReference type="EMBL" id="NCKW01003598">
    <property type="protein sequence ID" value="POM75938.1"/>
    <property type="molecule type" value="Genomic_DNA"/>
</dbReference>
<dbReference type="AlphaFoldDB" id="A0A2P4YDR5"/>
<accession>A0A2P4YDR5</accession>
<name>A0A2P4YDR5_9STRA</name>
<comment type="caution">
    <text evidence="2">The sequence shown here is derived from an EMBL/GenBank/DDBJ whole genome shotgun (WGS) entry which is preliminary data.</text>
</comment>
<reference evidence="2 3" key="1">
    <citation type="journal article" date="2017" name="Genome Biol. Evol.">
        <title>Phytophthora megakarya and P. palmivora, closely related causal agents of cacao black pod rot, underwent increases in genome sizes and gene numbers by different mechanisms.</title>
        <authorList>
            <person name="Ali S.S."/>
            <person name="Shao J."/>
            <person name="Lary D.J."/>
            <person name="Kronmiller B."/>
            <person name="Shen D."/>
            <person name="Strem M.D."/>
            <person name="Amoako-Attah I."/>
            <person name="Akrofi A.Y."/>
            <person name="Begoude B.A."/>
            <person name="Ten Hoopen G.M."/>
            <person name="Coulibaly K."/>
            <person name="Kebe B.I."/>
            <person name="Melnick R.L."/>
            <person name="Guiltinan M.J."/>
            <person name="Tyler B.M."/>
            <person name="Meinhardt L.W."/>
            <person name="Bailey B.A."/>
        </authorList>
    </citation>
    <scope>NUCLEOTIDE SEQUENCE [LARGE SCALE GENOMIC DNA]</scope>
    <source>
        <strain evidence="3">sbr112.9</strain>
    </source>
</reference>
<keyword evidence="3" id="KW-1185">Reference proteome</keyword>
<evidence type="ECO:0000313" key="3">
    <source>
        <dbReference type="Proteomes" id="UP000237271"/>
    </source>
</evidence>
<evidence type="ECO:0000256" key="1">
    <source>
        <dbReference type="SAM" id="MobiDB-lite"/>
    </source>
</evidence>
<organism evidence="2 3">
    <name type="scientific">Phytophthora palmivora</name>
    <dbReference type="NCBI Taxonomy" id="4796"/>
    <lineage>
        <taxon>Eukaryota</taxon>
        <taxon>Sar</taxon>
        <taxon>Stramenopiles</taxon>
        <taxon>Oomycota</taxon>
        <taxon>Peronosporomycetes</taxon>
        <taxon>Peronosporales</taxon>
        <taxon>Peronosporaceae</taxon>
        <taxon>Phytophthora</taxon>
    </lineage>
</organism>
<sequence>MGETPSNSGDRAPTSDSPPSASGSKERSGNKKKRSSSKDHSGSNTATASDGNSPPDVAPASTGAPPVADKAHDLIQRVLRPLQAKVFEKDDMDKLDALADAAVKARPALEGQVPPTRVDAPPYHLPSPNTMFVGVPATTADLSNGSFLRGGYGGVECLLGVESLSEEDVQFLAKLLSPDVDIRREILTPLADTLELDSYESCSDTANDNALDVFDTDHFMEALQTEKLFGPLEADDVNLCKEPFHDEDEVDDGEDALDVPLADHSDYESDVDSDEDFEDDSDAFQQDYVAMRTLGDSGWKIYDELHCGKL</sequence>
<feature type="compositionally biased region" description="Polar residues" evidence="1">
    <location>
        <begin position="1"/>
        <end position="21"/>
    </location>
</feature>
<proteinExistence type="predicted"/>
<feature type="region of interest" description="Disordered" evidence="1">
    <location>
        <begin position="1"/>
        <end position="67"/>
    </location>
</feature>
<protein>
    <submittedName>
        <fullName evidence="2">Uncharacterized protein</fullName>
    </submittedName>
</protein>
<evidence type="ECO:0000313" key="2">
    <source>
        <dbReference type="EMBL" id="POM75938.1"/>
    </source>
</evidence>
<feature type="compositionally biased region" description="Polar residues" evidence="1">
    <location>
        <begin position="42"/>
        <end position="52"/>
    </location>
</feature>